<gene>
    <name evidence="3" type="ORF">CCMP2556_LOCUS44377</name>
</gene>
<evidence type="ECO:0000313" key="3">
    <source>
        <dbReference type="EMBL" id="CAK9092711.1"/>
    </source>
</evidence>
<evidence type="ECO:0000313" key="4">
    <source>
        <dbReference type="Proteomes" id="UP001642484"/>
    </source>
</evidence>
<keyword evidence="1" id="KW-0175">Coiled coil</keyword>
<name>A0ABP0R0J1_9DINO</name>
<proteinExistence type="predicted"/>
<feature type="coiled-coil region" evidence="1">
    <location>
        <begin position="493"/>
        <end position="526"/>
    </location>
</feature>
<feature type="non-terminal residue" evidence="3">
    <location>
        <position position="1"/>
    </location>
</feature>
<dbReference type="Proteomes" id="UP001642484">
    <property type="component" value="Unassembled WGS sequence"/>
</dbReference>
<comment type="caution">
    <text evidence="3">The sequence shown here is derived from an EMBL/GenBank/DDBJ whole genome shotgun (WGS) entry which is preliminary data.</text>
</comment>
<feature type="region of interest" description="Disordered" evidence="2">
    <location>
        <begin position="1"/>
        <end position="28"/>
    </location>
</feature>
<keyword evidence="4" id="KW-1185">Reference proteome</keyword>
<organism evidence="3 4">
    <name type="scientific">Durusdinium trenchii</name>
    <dbReference type="NCBI Taxonomy" id="1381693"/>
    <lineage>
        <taxon>Eukaryota</taxon>
        <taxon>Sar</taxon>
        <taxon>Alveolata</taxon>
        <taxon>Dinophyceae</taxon>
        <taxon>Suessiales</taxon>
        <taxon>Symbiodiniaceae</taxon>
        <taxon>Durusdinium</taxon>
    </lineage>
</organism>
<protein>
    <submittedName>
        <fullName evidence="3">Uncharacterized protein</fullName>
    </submittedName>
</protein>
<sequence length="666" mass="75501">APPMEDRRRPQKRKAPDDSEANDQLVPLRSTGDAVVPVRRARGKQKVEMLAVPSKKLKRLLHLKLKVSIPHQLSSSKYQHVPFPLQQAVEEMIMDRLVLGEEVTLTLIKNTMSFAIGIFNEVVETMRHNFSTMTLETLKSQDDRLATCSQQELSEVFDDLSERAQSFFNALKKAERLANMFGVRPKKNEKPGAHLPFTHNALEAVRTYVNVTCKGKGVHPRLIANFDQVWCTLHRPAKSVRQKDPTWRGLTKDPMARSLQMRRVRHHLENALNLRFTEPNPDARMLIKGLPCPRCPIEISVRADAFALKTLGSPEHRRLIWLAWHQRGYCDLTDIAEWNYEGIEGEKSFLWAIQKGDDTTTRMILPSWMADVLQMRVCKFVTEHDQWQGRMAKRGAMGKELTASQKKKFDQWSLDLKQKVIFNKSKKRVVLQASEVTKDCICVQLHLSEDPEKLLLCASSGAPYRLVLLKSEGRAESKTVPSELDHAVPPDALQELRDEAGNASEQSDEEENAEMEDLKLRELENEAYCNEFGVSDPDDLLVMADSDEEDVDVSWAGEGAKKTKTFMFRPAWVKAESLGLTQLPRHIQGCSIACHGTGRQWQGHYPLARVGLSSNWGGSTGRSECEALVKAIRGVLEAHVAAYPRDRLWLQQLQRVKDAQATQNLA</sequence>
<dbReference type="EMBL" id="CAXAMN010025110">
    <property type="protein sequence ID" value="CAK9092711.1"/>
    <property type="molecule type" value="Genomic_DNA"/>
</dbReference>
<accession>A0ABP0R0J1</accession>
<evidence type="ECO:0000256" key="2">
    <source>
        <dbReference type="SAM" id="MobiDB-lite"/>
    </source>
</evidence>
<reference evidence="3 4" key="1">
    <citation type="submission" date="2024-02" db="EMBL/GenBank/DDBJ databases">
        <authorList>
            <person name="Chen Y."/>
            <person name="Shah S."/>
            <person name="Dougan E. K."/>
            <person name="Thang M."/>
            <person name="Chan C."/>
        </authorList>
    </citation>
    <scope>NUCLEOTIDE SEQUENCE [LARGE SCALE GENOMIC DNA]</scope>
</reference>
<evidence type="ECO:0000256" key="1">
    <source>
        <dbReference type="SAM" id="Coils"/>
    </source>
</evidence>